<feature type="chain" id="PRO_5046858627" evidence="2">
    <location>
        <begin position="26"/>
        <end position="270"/>
    </location>
</feature>
<dbReference type="EMBL" id="JAHBAY010000005">
    <property type="protein sequence ID" value="MBT0770110.1"/>
    <property type="molecule type" value="Genomic_DNA"/>
</dbReference>
<gene>
    <name evidence="3" type="ORF">KIH74_14315</name>
</gene>
<dbReference type="Proteomes" id="UP001197247">
    <property type="component" value="Unassembled WGS sequence"/>
</dbReference>
<dbReference type="PROSITE" id="PS51257">
    <property type="entry name" value="PROKAR_LIPOPROTEIN"/>
    <property type="match status" value="1"/>
</dbReference>
<organism evidence="3 4">
    <name type="scientific">Kineosporia corallincola</name>
    <dbReference type="NCBI Taxonomy" id="2835133"/>
    <lineage>
        <taxon>Bacteria</taxon>
        <taxon>Bacillati</taxon>
        <taxon>Actinomycetota</taxon>
        <taxon>Actinomycetes</taxon>
        <taxon>Kineosporiales</taxon>
        <taxon>Kineosporiaceae</taxon>
        <taxon>Kineosporia</taxon>
    </lineage>
</organism>
<proteinExistence type="predicted"/>
<evidence type="ECO:0000313" key="3">
    <source>
        <dbReference type="EMBL" id="MBT0770110.1"/>
    </source>
</evidence>
<feature type="compositionally biased region" description="Low complexity" evidence="1">
    <location>
        <begin position="83"/>
        <end position="92"/>
    </location>
</feature>
<evidence type="ECO:0000256" key="1">
    <source>
        <dbReference type="SAM" id="MobiDB-lite"/>
    </source>
</evidence>
<reference evidence="3 4" key="1">
    <citation type="submission" date="2021-05" db="EMBL/GenBank/DDBJ databases">
        <title>Kineosporia and Streptomyces sp. nov. two new marine actinobacteria isolated from Coral.</title>
        <authorList>
            <person name="Buangrab K."/>
            <person name="Sutthacheep M."/>
            <person name="Yeemin T."/>
            <person name="Harunari E."/>
            <person name="Igarashi Y."/>
            <person name="Kanchanasin P."/>
            <person name="Tanasupawat S."/>
            <person name="Phongsopitanun W."/>
        </authorList>
    </citation>
    <scope>NUCLEOTIDE SEQUENCE [LARGE SCALE GENOMIC DNA]</scope>
    <source>
        <strain evidence="3 4">J2-2</strain>
    </source>
</reference>
<sequence length="270" mass="26724">MKRAAALLGAPVALVLLAGCGGASGTVTVDGTAGPAGVAGAQTTTPAAGSTGSSSSTSSPASTKTTTTDDGEGCAATGDAVPDQAGTALAGDLDGDGARDQIWLADEDDERYLGVHTASGATFSTTFESASPIAASAVGDTLSDGTAVILLDTGRSAALYTVVGCEIVATTNVKGEQYTFDEGFTGYGTGVGCPTVKDQKILAGYNVGDQHDDGFTVLRTKIELSDGGRSATNGAETDTGIWMTDSKQITAARSVTCGVSKTAKESGRVS</sequence>
<protein>
    <submittedName>
        <fullName evidence="3">Uncharacterized protein</fullName>
    </submittedName>
</protein>
<feature type="region of interest" description="Disordered" evidence="1">
    <location>
        <begin position="40"/>
        <end position="93"/>
    </location>
</feature>
<evidence type="ECO:0000313" key="4">
    <source>
        <dbReference type="Proteomes" id="UP001197247"/>
    </source>
</evidence>
<comment type="caution">
    <text evidence="3">The sequence shown here is derived from an EMBL/GenBank/DDBJ whole genome shotgun (WGS) entry which is preliminary data.</text>
</comment>
<feature type="signal peptide" evidence="2">
    <location>
        <begin position="1"/>
        <end position="25"/>
    </location>
</feature>
<keyword evidence="2" id="KW-0732">Signal</keyword>
<keyword evidence="4" id="KW-1185">Reference proteome</keyword>
<feature type="compositionally biased region" description="Low complexity" evidence="1">
    <location>
        <begin position="40"/>
        <end position="68"/>
    </location>
</feature>
<accession>A0ABS5TGD6</accession>
<dbReference type="RefSeq" id="WP_214156402.1">
    <property type="nucleotide sequence ID" value="NZ_JAHBAY010000005.1"/>
</dbReference>
<evidence type="ECO:0000256" key="2">
    <source>
        <dbReference type="SAM" id="SignalP"/>
    </source>
</evidence>
<name>A0ABS5TGD6_9ACTN</name>